<evidence type="ECO:0000256" key="1">
    <source>
        <dbReference type="SAM" id="MobiDB-lite"/>
    </source>
</evidence>
<dbReference type="AlphaFoldDB" id="A0A1Y3AXX8"/>
<dbReference type="EMBL" id="MUJZ01057058">
    <property type="protein sequence ID" value="OTF72266.1"/>
    <property type="molecule type" value="Genomic_DNA"/>
</dbReference>
<keyword evidence="3" id="KW-1185">Reference proteome</keyword>
<organism evidence="2 3">
    <name type="scientific">Euroglyphus maynei</name>
    <name type="common">Mayne's house dust mite</name>
    <dbReference type="NCBI Taxonomy" id="6958"/>
    <lineage>
        <taxon>Eukaryota</taxon>
        <taxon>Metazoa</taxon>
        <taxon>Ecdysozoa</taxon>
        <taxon>Arthropoda</taxon>
        <taxon>Chelicerata</taxon>
        <taxon>Arachnida</taxon>
        <taxon>Acari</taxon>
        <taxon>Acariformes</taxon>
        <taxon>Sarcoptiformes</taxon>
        <taxon>Astigmata</taxon>
        <taxon>Psoroptidia</taxon>
        <taxon>Analgoidea</taxon>
        <taxon>Pyroglyphidae</taxon>
        <taxon>Pyroglyphinae</taxon>
        <taxon>Euroglyphus</taxon>
    </lineage>
</organism>
<accession>A0A1Y3AXX8</accession>
<comment type="caution">
    <text evidence="2">The sequence shown here is derived from an EMBL/GenBank/DDBJ whole genome shotgun (WGS) entry which is preliminary data.</text>
</comment>
<gene>
    <name evidence="2" type="ORF">BLA29_012340</name>
</gene>
<feature type="non-terminal residue" evidence="2">
    <location>
        <position position="155"/>
    </location>
</feature>
<feature type="region of interest" description="Disordered" evidence="1">
    <location>
        <begin position="107"/>
        <end position="155"/>
    </location>
</feature>
<name>A0A1Y3AXX8_EURMA</name>
<reference evidence="2 3" key="1">
    <citation type="submission" date="2017-03" db="EMBL/GenBank/DDBJ databases">
        <title>Genome Survey of Euroglyphus maynei.</title>
        <authorList>
            <person name="Arlian L.G."/>
            <person name="Morgan M.S."/>
            <person name="Rider S.D."/>
        </authorList>
    </citation>
    <scope>NUCLEOTIDE SEQUENCE [LARGE SCALE GENOMIC DNA]</scope>
    <source>
        <strain evidence="2">Arlian Lab</strain>
        <tissue evidence="2">Whole body</tissue>
    </source>
</reference>
<evidence type="ECO:0000313" key="3">
    <source>
        <dbReference type="Proteomes" id="UP000194236"/>
    </source>
</evidence>
<feature type="compositionally biased region" description="Polar residues" evidence="1">
    <location>
        <begin position="107"/>
        <end position="122"/>
    </location>
</feature>
<protein>
    <submittedName>
        <fullName evidence="2">Uncharacterized protein</fullName>
    </submittedName>
</protein>
<evidence type="ECO:0000313" key="2">
    <source>
        <dbReference type="EMBL" id="OTF72266.1"/>
    </source>
</evidence>
<sequence>MMMNAFNDMQNSRRLILDENKQTYSNESLPSSAIVIDPNTRQIYKLSASDILDNSLLTARQKDPSMSLSKRIRLPHPNTMHQFSTAVLVPDKAGVVYEDEFLFDHQSSSANRMSGPSSSPSEQFLPPGSELPLSAYLRQFQPPPPPPYQLPNNDI</sequence>
<dbReference type="Proteomes" id="UP000194236">
    <property type="component" value="Unassembled WGS sequence"/>
</dbReference>
<proteinExistence type="predicted"/>